<dbReference type="KEGG" id="trg:TRUGW13939_11145"/>
<evidence type="ECO:0000256" key="2">
    <source>
        <dbReference type="SAM" id="MobiDB-lite"/>
    </source>
</evidence>
<feature type="region of interest" description="Disordered" evidence="2">
    <location>
        <begin position="1"/>
        <end position="291"/>
    </location>
</feature>
<evidence type="ECO:0000313" key="6">
    <source>
        <dbReference type="Proteomes" id="UP000509510"/>
    </source>
</evidence>
<sequence>MSWNPPAPGPGRNPGRGPGSVKRAREMLEAGVRPQAAGNNAQNLPVPPFAQGPNPRGPPPQRPQRPQRPSYYDQGRPDDSTDGEINIGYQVDSDPRGPVPYLPIQGLPVPRQTAPPPSSRRGRMSSFSRGTFVSPIPEEVPDRRRRKKGSFASSAAIPSSWGSGVPASDILDYYDSGDDAEHDADPTTIVRHASLGKRGKPSLRTISKATSEGVKSPLSDPVPDLPKANTPGDYSQARKSFDSDSTDSIDLEKRRLSIENEQQKNARLAMPGPGFSSKRNARRPPRLDLGTVRNAEARGSLTSLPDLIRRATRVASNLEHGRTASRIGILDMFGSGRDPKQPKPAHARSSASLSDILASFPPPRTDTPDEGFRGSWPFPPVGATERSRLRNMQTNEDDPERAQGRRFCGMSRRLFIILCMIAVCIVIAAIVIPIVLVVVPRTRDHSTTASTAAAASTMSGGNSTSCDQTLPCLNGGVSVSASNSCSCVCVNGFSGAQCGTATDGSCTTTQVSDTANATVGSSLPDLFATSKSNFSISLNETEIVGLFNSQNVSCTVQNDLVFFNTENSKIRRVPSSPTIVQGAQITGSPNQLREESASADAPPPILSVPSSSSTTASNTLVGGAMETASASTKSEPSKTTTSATASATTTTARSTTTRRQRVFDFARVAVLFILEQTKNVDSASTARSDIALSLLSESDDSSMSKMKVTMADKTQSFVLNFNNFTITLPDGSVVGGSS</sequence>
<feature type="compositionally biased region" description="Pro residues" evidence="2">
    <location>
        <begin position="1"/>
        <end position="11"/>
    </location>
</feature>
<name>A0A7H8RC09_TALRU</name>
<feature type="region of interest" description="Disordered" evidence="2">
    <location>
        <begin position="356"/>
        <end position="402"/>
    </location>
</feature>
<dbReference type="InterPro" id="IPR000742">
    <property type="entry name" value="EGF"/>
</dbReference>
<gene>
    <name evidence="5" type="ORF">TRUGW13939_11145</name>
</gene>
<feature type="region of interest" description="Disordered" evidence="2">
    <location>
        <begin position="576"/>
        <end position="657"/>
    </location>
</feature>
<comment type="caution">
    <text evidence="1">Lacks conserved residue(s) required for the propagation of feature annotation.</text>
</comment>
<dbReference type="PROSITE" id="PS01186">
    <property type="entry name" value="EGF_2"/>
    <property type="match status" value="1"/>
</dbReference>
<feature type="compositionally biased region" description="Polar residues" evidence="2">
    <location>
        <begin position="151"/>
        <end position="162"/>
    </location>
</feature>
<feature type="domain" description="EGF-like" evidence="4">
    <location>
        <begin position="462"/>
        <end position="499"/>
    </location>
</feature>
<feature type="compositionally biased region" description="Low complexity" evidence="2">
    <location>
        <begin position="607"/>
        <end position="619"/>
    </location>
</feature>
<keyword evidence="3" id="KW-0472">Membrane</keyword>
<dbReference type="PROSITE" id="PS00022">
    <property type="entry name" value="EGF_1"/>
    <property type="match status" value="1"/>
</dbReference>
<proteinExistence type="predicted"/>
<feature type="disulfide bond" evidence="1">
    <location>
        <begin position="489"/>
        <end position="498"/>
    </location>
</feature>
<evidence type="ECO:0000259" key="4">
    <source>
        <dbReference type="PROSITE" id="PS50026"/>
    </source>
</evidence>
<feature type="compositionally biased region" description="Low complexity" evidence="2">
    <location>
        <begin position="626"/>
        <end position="657"/>
    </location>
</feature>
<keyword evidence="3" id="KW-0812">Transmembrane</keyword>
<dbReference type="PANTHER" id="PTHR17178:SF0">
    <property type="entry name" value="SERGLYCIN"/>
    <property type="match status" value="1"/>
</dbReference>
<protein>
    <recommendedName>
        <fullName evidence="4">EGF-like domain-containing protein</fullName>
    </recommendedName>
</protein>
<keyword evidence="1" id="KW-1015">Disulfide bond</keyword>
<evidence type="ECO:0000256" key="1">
    <source>
        <dbReference type="PROSITE-ProRule" id="PRU00076"/>
    </source>
</evidence>
<keyword evidence="3" id="KW-1133">Transmembrane helix</keyword>
<feature type="compositionally biased region" description="Basic and acidic residues" evidence="2">
    <location>
        <begin position="250"/>
        <end position="264"/>
    </location>
</feature>
<evidence type="ECO:0000313" key="5">
    <source>
        <dbReference type="EMBL" id="QKX63972.1"/>
    </source>
</evidence>
<dbReference type="GeneID" id="55998623"/>
<feature type="region of interest" description="Disordered" evidence="2">
    <location>
        <begin position="332"/>
        <end position="351"/>
    </location>
</feature>
<dbReference type="PANTHER" id="PTHR17178">
    <property type="entry name" value="SECRETORY GRANULE PROTEOGLYCAN CORE PROTEIN"/>
    <property type="match status" value="1"/>
</dbReference>
<keyword evidence="6" id="KW-1185">Reference proteome</keyword>
<dbReference type="RefSeq" id="XP_035350146.1">
    <property type="nucleotide sequence ID" value="XM_035494253.1"/>
</dbReference>
<dbReference type="PROSITE" id="PS50026">
    <property type="entry name" value="EGF_3"/>
    <property type="match status" value="1"/>
</dbReference>
<feature type="transmembrane region" description="Helical" evidence="3">
    <location>
        <begin position="414"/>
        <end position="439"/>
    </location>
</feature>
<organism evidence="5 6">
    <name type="scientific">Talaromyces rugulosus</name>
    <name type="common">Penicillium rugulosum</name>
    <dbReference type="NCBI Taxonomy" id="121627"/>
    <lineage>
        <taxon>Eukaryota</taxon>
        <taxon>Fungi</taxon>
        <taxon>Dikarya</taxon>
        <taxon>Ascomycota</taxon>
        <taxon>Pezizomycotina</taxon>
        <taxon>Eurotiomycetes</taxon>
        <taxon>Eurotiomycetidae</taxon>
        <taxon>Eurotiales</taxon>
        <taxon>Trichocomaceae</taxon>
        <taxon>Talaromyces</taxon>
        <taxon>Talaromyces sect. Islandici</taxon>
    </lineage>
</organism>
<keyword evidence="1" id="KW-0245">EGF-like domain</keyword>
<reference evidence="6" key="1">
    <citation type="submission" date="2020-06" db="EMBL/GenBank/DDBJ databases">
        <title>A chromosome-scale genome assembly of Talaromyces rugulosus W13939.</title>
        <authorList>
            <person name="Wang B."/>
            <person name="Guo L."/>
            <person name="Ye K."/>
            <person name="Wang L."/>
        </authorList>
    </citation>
    <scope>NUCLEOTIDE SEQUENCE [LARGE SCALE GENOMIC DNA]</scope>
    <source>
        <strain evidence="6">W13939</strain>
    </source>
</reference>
<dbReference type="OrthoDB" id="283575at2759"/>
<feature type="compositionally biased region" description="Pro residues" evidence="2">
    <location>
        <begin position="45"/>
        <end position="63"/>
    </location>
</feature>
<dbReference type="AlphaFoldDB" id="A0A7H8RC09"/>
<accession>A0A7H8RC09</accession>
<dbReference type="Proteomes" id="UP000509510">
    <property type="component" value="Chromosome VI"/>
</dbReference>
<dbReference type="Gene3D" id="2.10.25.10">
    <property type="entry name" value="Laminin"/>
    <property type="match status" value="1"/>
</dbReference>
<dbReference type="EMBL" id="CP055903">
    <property type="protein sequence ID" value="QKX63972.1"/>
    <property type="molecule type" value="Genomic_DNA"/>
</dbReference>
<evidence type="ECO:0000256" key="3">
    <source>
        <dbReference type="SAM" id="Phobius"/>
    </source>
</evidence>
<feature type="compositionally biased region" description="Polar residues" evidence="2">
    <location>
        <begin position="576"/>
        <end position="591"/>
    </location>
</feature>
<dbReference type="CDD" id="cd00054">
    <property type="entry name" value="EGF_CA"/>
    <property type="match status" value="1"/>
</dbReference>